<dbReference type="Gene3D" id="3.40.50.1010">
    <property type="entry name" value="5'-nuclease"/>
    <property type="match status" value="1"/>
</dbReference>
<feature type="domain" description="PIN" evidence="1">
    <location>
        <begin position="56"/>
        <end position="190"/>
    </location>
</feature>
<name>A0A443QYH8_9ACAR</name>
<dbReference type="AlphaFoldDB" id="A0A443QYH8"/>
<dbReference type="PANTHER" id="PTHR16161:SF0">
    <property type="entry name" value="TRANSCRIPTIONAL PROTEIN SWT1"/>
    <property type="match status" value="1"/>
</dbReference>
<evidence type="ECO:0000259" key="1">
    <source>
        <dbReference type="SMART" id="SM00670"/>
    </source>
</evidence>
<proteinExistence type="predicted"/>
<dbReference type="GO" id="GO:0005634">
    <property type="term" value="C:nucleus"/>
    <property type="evidence" value="ECO:0007669"/>
    <property type="project" value="TreeGrafter"/>
</dbReference>
<dbReference type="InterPro" id="IPR029060">
    <property type="entry name" value="PIN-like_dom_sf"/>
</dbReference>
<keyword evidence="3" id="KW-1185">Reference proteome</keyword>
<accession>A0A443QYH8</accession>
<dbReference type="InterPro" id="IPR002716">
    <property type="entry name" value="PIN_dom"/>
</dbReference>
<dbReference type="OrthoDB" id="548295at2759"/>
<evidence type="ECO:0000313" key="3">
    <source>
        <dbReference type="Proteomes" id="UP000285301"/>
    </source>
</evidence>
<evidence type="ECO:0000313" key="2">
    <source>
        <dbReference type="EMBL" id="RWS08079.1"/>
    </source>
</evidence>
<comment type="caution">
    <text evidence="2">The sequence shown here is derived from an EMBL/GenBank/DDBJ whole genome shotgun (WGS) entry which is preliminary data.</text>
</comment>
<dbReference type="InterPro" id="IPR052626">
    <property type="entry name" value="SWT1_Regulator"/>
</dbReference>
<gene>
    <name evidence="2" type="ORF">B4U79_17812</name>
</gene>
<protein>
    <recommendedName>
        <fullName evidence="1">PIN domain-containing protein</fullName>
    </recommendedName>
</protein>
<dbReference type="PANTHER" id="PTHR16161">
    <property type="entry name" value="TRANSCRIPTIONAL PROTEIN SWT1"/>
    <property type="match status" value="1"/>
</dbReference>
<dbReference type="Pfam" id="PF13638">
    <property type="entry name" value="PIN_4"/>
    <property type="match status" value="1"/>
</dbReference>
<sequence length="408" mass="47157">MEDVDMVDVENEISKNESCSPLKLGERQFLKAKRRRVSHCNNREESGQKLAFSANWVVVIDTNIFVQHLSALKSFVAQQIRCERNNVQLVVPLVVIQEIDGLKRGNNSSVQKIAEFINEQLEAKVILTSDVSLIKALSDEQDDCDDNRDENISAYNNDDVILQKCLRLRRIKKLKSSRIILLTDDLNLRNKALAVDLCSYSWKKFKCEFMDVSQPNNILKKSSNERQDIPVSNLNTKRKASSELIEFQPLKQQAIPMETLPAFESKAMQRTKPIKNYEMSPISRNSLKLNGDWLSVKYEAEKVLLKFIETSLKEVYGDQLWDKMFDINIENASLFDILRLLDKGWIGVFSDYFERDKSVKDLVEELIREWKNESDRSKLRTLVISLVNKLPLNGYCDVNKTDKRLKNA</sequence>
<dbReference type="EMBL" id="NCKU01003148">
    <property type="protein sequence ID" value="RWS08079.1"/>
    <property type="molecule type" value="Genomic_DNA"/>
</dbReference>
<dbReference type="SMART" id="SM00670">
    <property type="entry name" value="PINc"/>
    <property type="match status" value="1"/>
</dbReference>
<dbReference type="SUPFAM" id="SSF88723">
    <property type="entry name" value="PIN domain-like"/>
    <property type="match status" value="1"/>
</dbReference>
<reference evidence="2 3" key="1">
    <citation type="journal article" date="2018" name="Gigascience">
        <title>Genomes of trombidid mites reveal novel predicted allergens and laterally-transferred genes associated with secondary metabolism.</title>
        <authorList>
            <person name="Dong X."/>
            <person name="Chaisiri K."/>
            <person name="Xia D."/>
            <person name="Armstrong S.D."/>
            <person name="Fang Y."/>
            <person name="Donnelly M.J."/>
            <person name="Kadowaki T."/>
            <person name="McGarry J.W."/>
            <person name="Darby A.C."/>
            <person name="Makepeace B.L."/>
        </authorList>
    </citation>
    <scope>NUCLEOTIDE SEQUENCE [LARGE SCALE GENOMIC DNA]</scope>
    <source>
        <strain evidence="2">UoL-WK</strain>
    </source>
</reference>
<dbReference type="Proteomes" id="UP000285301">
    <property type="component" value="Unassembled WGS sequence"/>
</dbReference>
<organism evidence="2 3">
    <name type="scientific">Dinothrombium tinctorium</name>
    <dbReference type="NCBI Taxonomy" id="1965070"/>
    <lineage>
        <taxon>Eukaryota</taxon>
        <taxon>Metazoa</taxon>
        <taxon>Ecdysozoa</taxon>
        <taxon>Arthropoda</taxon>
        <taxon>Chelicerata</taxon>
        <taxon>Arachnida</taxon>
        <taxon>Acari</taxon>
        <taxon>Acariformes</taxon>
        <taxon>Trombidiformes</taxon>
        <taxon>Prostigmata</taxon>
        <taxon>Anystina</taxon>
        <taxon>Parasitengona</taxon>
        <taxon>Trombidioidea</taxon>
        <taxon>Trombidiidae</taxon>
        <taxon>Dinothrombium</taxon>
    </lineage>
</organism>